<name>A0A0E9R0D1_ANGAN</name>
<organism evidence="1">
    <name type="scientific">Anguilla anguilla</name>
    <name type="common">European freshwater eel</name>
    <name type="synonym">Muraena anguilla</name>
    <dbReference type="NCBI Taxonomy" id="7936"/>
    <lineage>
        <taxon>Eukaryota</taxon>
        <taxon>Metazoa</taxon>
        <taxon>Chordata</taxon>
        <taxon>Craniata</taxon>
        <taxon>Vertebrata</taxon>
        <taxon>Euteleostomi</taxon>
        <taxon>Actinopterygii</taxon>
        <taxon>Neopterygii</taxon>
        <taxon>Teleostei</taxon>
        <taxon>Anguilliformes</taxon>
        <taxon>Anguillidae</taxon>
        <taxon>Anguilla</taxon>
    </lineage>
</organism>
<reference evidence="1" key="1">
    <citation type="submission" date="2014-11" db="EMBL/GenBank/DDBJ databases">
        <authorList>
            <person name="Amaro Gonzalez C."/>
        </authorList>
    </citation>
    <scope>NUCLEOTIDE SEQUENCE</scope>
</reference>
<dbReference type="EMBL" id="GBXM01086360">
    <property type="protein sequence ID" value="JAH22217.1"/>
    <property type="molecule type" value="Transcribed_RNA"/>
</dbReference>
<reference evidence="1" key="2">
    <citation type="journal article" date="2015" name="Fish Shellfish Immunol.">
        <title>Early steps in the European eel (Anguilla anguilla)-Vibrio vulnificus interaction in the gills: Role of the RtxA13 toxin.</title>
        <authorList>
            <person name="Callol A."/>
            <person name="Pajuelo D."/>
            <person name="Ebbesson L."/>
            <person name="Teles M."/>
            <person name="MacKenzie S."/>
            <person name="Amaro C."/>
        </authorList>
    </citation>
    <scope>NUCLEOTIDE SEQUENCE</scope>
</reference>
<evidence type="ECO:0000313" key="1">
    <source>
        <dbReference type="EMBL" id="JAH22217.1"/>
    </source>
</evidence>
<proteinExistence type="predicted"/>
<protein>
    <submittedName>
        <fullName evidence="1">Uncharacterized protein</fullName>
    </submittedName>
</protein>
<dbReference type="AlphaFoldDB" id="A0A0E9R0D1"/>
<sequence>MKSCHSWQTSSTHNFKKGLWSLNTKPL</sequence>
<accession>A0A0E9R0D1</accession>